<proteinExistence type="predicted"/>
<gene>
    <name evidence="6" type="ORF">ABID13_000502</name>
</gene>
<evidence type="ECO:0000313" key="6">
    <source>
        <dbReference type="EMBL" id="MET3568883.1"/>
    </source>
</evidence>
<accession>A0ABV2FS86</accession>
<evidence type="ECO:0000259" key="5">
    <source>
        <dbReference type="PROSITE" id="PS51063"/>
    </source>
</evidence>
<dbReference type="Pfam" id="PF13545">
    <property type="entry name" value="HTH_Crp_2"/>
    <property type="match status" value="1"/>
</dbReference>
<evidence type="ECO:0000313" key="7">
    <source>
        <dbReference type="Proteomes" id="UP001549200"/>
    </source>
</evidence>
<dbReference type="CDD" id="cd00038">
    <property type="entry name" value="CAP_ED"/>
    <property type="match status" value="1"/>
</dbReference>
<dbReference type="SUPFAM" id="SSF46785">
    <property type="entry name" value="Winged helix' DNA-binding domain"/>
    <property type="match status" value="1"/>
</dbReference>
<comment type="caution">
    <text evidence="6">The sequence shown here is derived from an EMBL/GenBank/DDBJ whole genome shotgun (WGS) entry which is preliminary data.</text>
</comment>
<dbReference type="Gene3D" id="2.60.120.10">
    <property type="entry name" value="Jelly Rolls"/>
    <property type="match status" value="1"/>
</dbReference>
<dbReference type="SUPFAM" id="SSF51206">
    <property type="entry name" value="cAMP-binding domain-like"/>
    <property type="match status" value="1"/>
</dbReference>
<keyword evidence="7" id="KW-1185">Reference proteome</keyword>
<reference evidence="6 7" key="1">
    <citation type="submission" date="2024-06" db="EMBL/GenBank/DDBJ databases">
        <title>Genomic Encyclopedia of Type Strains, Phase IV (KMG-IV): sequencing the most valuable type-strain genomes for metagenomic binning, comparative biology and taxonomic classification.</title>
        <authorList>
            <person name="Goeker M."/>
        </authorList>
    </citation>
    <scope>NUCLEOTIDE SEQUENCE [LARGE SCALE GENOMIC DNA]</scope>
    <source>
        <strain evidence="6 7">DSM 19261</strain>
    </source>
</reference>
<keyword evidence="2" id="KW-0238">DNA-binding</keyword>
<protein>
    <submittedName>
        <fullName evidence="6">CRP-like cAMP-binding protein</fullName>
    </submittedName>
</protein>
<dbReference type="Proteomes" id="UP001549200">
    <property type="component" value="Unassembled WGS sequence"/>
</dbReference>
<keyword evidence="1" id="KW-0805">Transcription regulation</keyword>
<feature type="domain" description="Cyclic nucleotide-binding" evidence="4">
    <location>
        <begin position="25"/>
        <end position="97"/>
    </location>
</feature>
<dbReference type="InterPro" id="IPR014710">
    <property type="entry name" value="RmlC-like_jellyroll"/>
</dbReference>
<evidence type="ECO:0000256" key="2">
    <source>
        <dbReference type="ARBA" id="ARBA00023125"/>
    </source>
</evidence>
<evidence type="ECO:0000256" key="3">
    <source>
        <dbReference type="ARBA" id="ARBA00023163"/>
    </source>
</evidence>
<sequence length="242" mass="28092">MLVVKTTERGGGMEEYLHLVKKSPLFYGINDDELYTLLKCCAAEQIAYEDSEYIFRMGESVNKVMILLRGRAQVMQENFWGRQELIYHIKEGELFGESYSCARTPVLPVSVITEGACEVLFLNYQRMITFCSLACEFHTRFIHNMLRLVSEHNVKLENKLEHVCRKTTREKLLSYLSEQAVARGGRDFDIPHNRQELAEYLCVDRSAMSSELSKMRNEGILDFQKNHFVLHDRYDGGRREGA</sequence>
<dbReference type="EMBL" id="JBEPLZ010000002">
    <property type="protein sequence ID" value="MET3568883.1"/>
    <property type="molecule type" value="Genomic_DNA"/>
</dbReference>
<dbReference type="PROSITE" id="PS50042">
    <property type="entry name" value="CNMP_BINDING_3"/>
    <property type="match status" value="1"/>
</dbReference>
<keyword evidence="3" id="KW-0804">Transcription</keyword>
<dbReference type="InterPro" id="IPR036390">
    <property type="entry name" value="WH_DNA-bd_sf"/>
</dbReference>
<dbReference type="InterPro" id="IPR018490">
    <property type="entry name" value="cNMP-bd_dom_sf"/>
</dbReference>
<dbReference type="InterPro" id="IPR012318">
    <property type="entry name" value="HTH_CRP"/>
</dbReference>
<dbReference type="PROSITE" id="PS51063">
    <property type="entry name" value="HTH_CRP_2"/>
    <property type="match status" value="1"/>
</dbReference>
<dbReference type="Pfam" id="PF00027">
    <property type="entry name" value="cNMP_binding"/>
    <property type="match status" value="1"/>
</dbReference>
<dbReference type="InterPro" id="IPR000595">
    <property type="entry name" value="cNMP-bd_dom"/>
</dbReference>
<feature type="domain" description="HTH crp-type" evidence="5">
    <location>
        <begin position="166"/>
        <end position="234"/>
    </location>
</feature>
<organism evidence="6 7">
    <name type="scientific">Enterocloster citroniae</name>
    <dbReference type="NCBI Taxonomy" id="358743"/>
    <lineage>
        <taxon>Bacteria</taxon>
        <taxon>Bacillati</taxon>
        <taxon>Bacillota</taxon>
        <taxon>Clostridia</taxon>
        <taxon>Lachnospirales</taxon>
        <taxon>Lachnospiraceae</taxon>
        <taxon>Enterocloster</taxon>
    </lineage>
</organism>
<evidence type="ECO:0000259" key="4">
    <source>
        <dbReference type="PROSITE" id="PS50042"/>
    </source>
</evidence>
<evidence type="ECO:0000256" key="1">
    <source>
        <dbReference type="ARBA" id="ARBA00023015"/>
    </source>
</evidence>
<name>A0ABV2FS86_9FIRM</name>